<dbReference type="Proteomes" id="UP000192674">
    <property type="component" value="Unassembled WGS sequence"/>
</dbReference>
<gene>
    <name evidence="2" type="ORF">SAMN05661093_11020</name>
</gene>
<dbReference type="Gene3D" id="3.40.50.720">
    <property type="entry name" value="NAD(P)-binding Rossmann-like Domain"/>
    <property type="match status" value="1"/>
</dbReference>
<evidence type="ECO:0000313" key="3">
    <source>
        <dbReference type="Proteomes" id="UP000192674"/>
    </source>
</evidence>
<dbReference type="PANTHER" id="PTHR48079">
    <property type="entry name" value="PROTEIN YEEZ"/>
    <property type="match status" value="1"/>
</dbReference>
<dbReference type="SUPFAM" id="SSF51735">
    <property type="entry name" value="NAD(P)-binding Rossmann-fold domains"/>
    <property type="match status" value="1"/>
</dbReference>
<proteinExistence type="predicted"/>
<accession>A0A1Y5Y9A9</accession>
<dbReference type="RefSeq" id="WP_084434949.1">
    <property type="nucleotide sequence ID" value="NZ_FWXV01000024.1"/>
</dbReference>
<dbReference type="EMBL" id="FWXV01000024">
    <property type="protein sequence ID" value="SMD27413.1"/>
    <property type="molecule type" value="Genomic_DNA"/>
</dbReference>
<dbReference type="GO" id="GO:0004029">
    <property type="term" value="F:aldehyde dehydrogenase (NAD+) activity"/>
    <property type="evidence" value="ECO:0007669"/>
    <property type="project" value="TreeGrafter"/>
</dbReference>
<evidence type="ECO:0000259" key="1">
    <source>
        <dbReference type="Pfam" id="PF01370"/>
    </source>
</evidence>
<dbReference type="CDD" id="cd05262">
    <property type="entry name" value="SDR_a7"/>
    <property type="match status" value="1"/>
</dbReference>
<feature type="domain" description="NAD-dependent epimerase/dehydratase" evidence="1">
    <location>
        <begin position="3"/>
        <end position="214"/>
    </location>
</feature>
<reference evidence="2 3" key="1">
    <citation type="submission" date="2017-04" db="EMBL/GenBank/DDBJ databases">
        <authorList>
            <person name="Afonso C.L."/>
            <person name="Miller P.J."/>
            <person name="Scott M.A."/>
            <person name="Spackman E."/>
            <person name="Goraichik I."/>
            <person name="Dimitrov K.M."/>
            <person name="Suarez D.L."/>
            <person name="Swayne D.E."/>
        </authorList>
    </citation>
    <scope>NUCLEOTIDE SEQUENCE [LARGE SCALE GENOMIC DNA]</scope>
    <source>
        <strain evidence="2 3">DSM 43828</strain>
    </source>
</reference>
<protein>
    <submittedName>
        <fullName evidence="2">Nucleoside-diphosphate-sugar epimerase</fullName>
    </submittedName>
</protein>
<dbReference type="InterPro" id="IPR036291">
    <property type="entry name" value="NAD(P)-bd_dom_sf"/>
</dbReference>
<dbReference type="AlphaFoldDB" id="A0A1Y5Y9A9"/>
<name>A0A1Y5Y9A9_KIBAR</name>
<dbReference type="GO" id="GO:0005737">
    <property type="term" value="C:cytoplasm"/>
    <property type="evidence" value="ECO:0007669"/>
    <property type="project" value="TreeGrafter"/>
</dbReference>
<dbReference type="Pfam" id="PF01370">
    <property type="entry name" value="Epimerase"/>
    <property type="match status" value="1"/>
</dbReference>
<dbReference type="OrthoDB" id="9787292at2"/>
<dbReference type="PANTHER" id="PTHR48079:SF9">
    <property type="entry name" value="PUTATIVE-RELATED"/>
    <property type="match status" value="1"/>
</dbReference>
<evidence type="ECO:0000313" key="2">
    <source>
        <dbReference type="EMBL" id="SMD27413.1"/>
    </source>
</evidence>
<organism evidence="2 3">
    <name type="scientific">Kibdelosporangium aridum</name>
    <dbReference type="NCBI Taxonomy" id="2030"/>
    <lineage>
        <taxon>Bacteria</taxon>
        <taxon>Bacillati</taxon>
        <taxon>Actinomycetota</taxon>
        <taxon>Actinomycetes</taxon>
        <taxon>Pseudonocardiales</taxon>
        <taxon>Pseudonocardiaceae</taxon>
        <taxon>Kibdelosporangium</taxon>
    </lineage>
</organism>
<dbReference type="InterPro" id="IPR001509">
    <property type="entry name" value="Epimerase_deHydtase"/>
</dbReference>
<dbReference type="InterPro" id="IPR051783">
    <property type="entry name" value="NAD(P)-dependent_oxidoreduct"/>
</dbReference>
<sequence length="322" mass="33726">MHVFVTGGSGQTGPTVVAELVAAGHTVTGLARSDTAAARLDSLGATPHRGSLDDLDSLRRGAETADGVLHMAFGGDFSDPDDLIRRDRTAIKALGQTLAGSGKPFVSTSGTLVTRSGRVSTEQDAPDPDSVAALRIAGEQACLSFADRGVRASVVRLAPTVHGPGDYGFIPALIAAARRAGVSAYIGDGTNRWPAIHRADAAVVFRLALEKAHAGSVLHGAGESAVTIKSIAEQIGRMLDLPTTSLTLEQAAEHLGNPFLARFFSLDVPVSSQHTQALLGWAPKHATLLEDLESGDYFTPQASIRAEKIWLPHHGPHEHSHS</sequence>
<keyword evidence="3" id="KW-1185">Reference proteome</keyword>